<reference evidence="4 5" key="1">
    <citation type="journal article" date="2004" name="Nat. Biotechnol.">
        <title>Complete sequence and comparative genome analysis of the dairy bacterium Streptococcus thermophilus.</title>
        <authorList>
            <person name="Bolotin A."/>
            <person name="Quinquis B."/>
            <person name="Renault P."/>
            <person name="Sorokin A."/>
            <person name="Ehrlich S.D."/>
            <person name="Kulakauskas S."/>
            <person name="Lapidus A."/>
            <person name="Goltsman E."/>
            <person name="Mazur M."/>
            <person name="Pusch G.D."/>
            <person name="Fonstein M."/>
            <person name="Overbeek R."/>
            <person name="Kyprides N."/>
            <person name="Purnelle B."/>
            <person name="Prozzi D."/>
            <person name="Ngui K."/>
            <person name="Masuy D."/>
            <person name="Hancy F."/>
            <person name="Burteau S."/>
            <person name="Boutry M."/>
            <person name="Delcour J."/>
            <person name="Goffeau A."/>
            <person name="Hols P."/>
        </authorList>
    </citation>
    <scope>NUCLEOTIDE SEQUENCE [LARGE SCALE GENOMIC DNA]</scope>
    <source>
        <strain evidence="5">ATCC BAA-250 / LMG 18311</strain>
    </source>
</reference>
<proteinExistence type="inferred from homology"/>
<gene>
    <name evidence="4" type="ordered locus">stu1516</name>
</gene>
<dbReference type="PANTHER" id="PTHR21660:SF1">
    <property type="entry name" value="ACYL-COENZYME A THIOESTERASE 13"/>
    <property type="match status" value="1"/>
</dbReference>
<organism evidence="4 5">
    <name type="scientific">Streptococcus thermophilus (strain ATCC BAA-250 / LMG 18311)</name>
    <dbReference type="NCBI Taxonomy" id="264199"/>
    <lineage>
        <taxon>Bacteria</taxon>
        <taxon>Bacillati</taxon>
        <taxon>Bacillota</taxon>
        <taxon>Bacilli</taxon>
        <taxon>Lactobacillales</taxon>
        <taxon>Streptococcaceae</taxon>
        <taxon>Streptococcus</taxon>
    </lineage>
</organism>
<dbReference type="AlphaFoldDB" id="Q5M3B6"/>
<keyword evidence="2" id="KW-0378">Hydrolase</keyword>
<dbReference type="InterPro" id="IPR039298">
    <property type="entry name" value="ACOT13"/>
</dbReference>
<dbReference type="eggNOG" id="COG2050">
    <property type="taxonomic scope" value="Bacteria"/>
</dbReference>
<evidence type="ECO:0000313" key="4">
    <source>
        <dbReference type="EMBL" id="AAV61119.1"/>
    </source>
</evidence>
<evidence type="ECO:0000313" key="5">
    <source>
        <dbReference type="Proteomes" id="UP000001170"/>
    </source>
</evidence>
<dbReference type="HOGENOM" id="CLU_089876_11_1_9"/>
<dbReference type="KEGG" id="stl:stu1516"/>
<dbReference type="CDD" id="cd03443">
    <property type="entry name" value="PaaI_thioesterase"/>
    <property type="match status" value="1"/>
</dbReference>
<protein>
    <recommendedName>
        <fullName evidence="3">Thioesterase domain-containing protein</fullName>
    </recommendedName>
</protein>
<dbReference type="PANTHER" id="PTHR21660">
    <property type="entry name" value="THIOESTERASE SUPERFAMILY MEMBER-RELATED"/>
    <property type="match status" value="1"/>
</dbReference>
<dbReference type="STRING" id="264199.stu1516"/>
<dbReference type="NCBIfam" id="TIGR00369">
    <property type="entry name" value="unchar_dom_1"/>
    <property type="match status" value="1"/>
</dbReference>
<name>Q5M3B6_STRT2</name>
<dbReference type="EMBL" id="CP000023">
    <property type="protein sequence ID" value="AAV61119.1"/>
    <property type="molecule type" value="Genomic_DNA"/>
</dbReference>
<dbReference type="InterPro" id="IPR029069">
    <property type="entry name" value="HotDog_dom_sf"/>
</dbReference>
<dbReference type="SUPFAM" id="SSF54637">
    <property type="entry name" value="Thioesterase/thiol ester dehydrase-isomerase"/>
    <property type="match status" value="1"/>
</dbReference>
<dbReference type="InterPro" id="IPR003736">
    <property type="entry name" value="PAAI_dom"/>
</dbReference>
<keyword evidence="5" id="KW-1185">Reference proteome</keyword>
<accession>Q5M3B6</accession>
<evidence type="ECO:0000256" key="2">
    <source>
        <dbReference type="ARBA" id="ARBA00022801"/>
    </source>
</evidence>
<dbReference type="Gene3D" id="3.10.129.10">
    <property type="entry name" value="Hotdog Thioesterase"/>
    <property type="match status" value="1"/>
</dbReference>
<dbReference type="Pfam" id="PF03061">
    <property type="entry name" value="4HBT"/>
    <property type="match status" value="1"/>
</dbReference>
<sequence>MRNSCYTSSYRQPVSLVVEWVLIGGLAMQDKLHEIRVFENFQEELFETGHVIVTTEVVEKSLNYFGNAHGGYLFTLCDQVAGLVALSTGDYAVTLQSNINYLKAGHLSDQLKIEGLCVHNGKTTKLVEVLITNQEEKILTRATFTMYVTGSISE</sequence>
<dbReference type="Proteomes" id="UP000001170">
    <property type="component" value="Chromosome"/>
</dbReference>
<feature type="domain" description="Thioesterase" evidence="3">
    <location>
        <begin position="65"/>
        <end position="137"/>
    </location>
</feature>
<comment type="similarity">
    <text evidence="1">Belongs to the thioesterase PaaI family.</text>
</comment>
<evidence type="ECO:0000259" key="3">
    <source>
        <dbReference type="Pfam" id="PF03061"/>
    </source>
</evidence>
<dbReference type="GO" id="GO:0047617">
    <property type="term" value="F:fatty acyl-CoA hydrolase activity"/>
    <property type="evidence" value="ECO:0007669"/>
    <property type="project" value="InterPro"/>
</dbReference>
<dbReference type="InterPro" id="IPR006683">
    <property type="entry name" value="Thioestr_dom"/>
</dbReference>
<evidence type="ECO:0000256" key="1">
    <source>
        <dbReference type="ARBA" id="ARBA00008324"/>
    </source>
</evidence>